<dbReference type="WBParaSite" id="EEL_0000368701-mRNA-1">
    <property type="protein sequence ID" value="EEL_0000368701-mRNA-1"/>
    <property type="gene ID" value="EEL_0000368701"/>
</dbReference>
<dbReference type="Proteomes" id="UP000050640">
    <property type="component" value="Unplaced"/>
</dbReference>
<dbReference type="AlphaFoldDB" id="A0A0R3RPX6"/>
<name>A0A0R3RPX6_9BILA</name>
<proteinExistence type="predicted"/>
<sequence length="156" mass="17420">MKSDISDFLYWYFTNRNKEVQHFKVASLLPITKAGLTKFALSGIGIPKLSSITSAAKVVTLSPLSIRKRSPNKLTIFWPNCCRESTWSAADIERINKPTPDTDKTVAIPSARTPRANPLRMFSIYGDKGDKNDKSSLPAKIKQMIFDIQNIVSCPT</sequence>
<organism evidence="1 2">
    <name type="scientific">Elaeophora elaphi</name>
    <dbReference type="NCBI Taxonomy" id="1147741"/>
    <lineage>
        <taxon>Eukaryota</taxon>
        <taxon>Metazoa</taxon>
        <taxon>Ecdysozoa</taxon>
        <taxon>Nematoda</taxon>
        <taxon>Chromadorea</taxon>
        <taxon>Rhabditida</taxon>
        <taxon>Spirurina</taxon>
        <taxon>Spiruromorpha</taxon>
        <taxon>Filarioidea</taxon>
        <taxon>Onchocercidae</taxon>
        <taxon>Elaeophora</taxon>
    </lineage>
</organism>
<evidence type="ECO:0000313" key="2">
    <source>
        <dbReference type="WBParaSite" id="EEL_0000368701-mRNA-1"/>
    </source>
</evidence>
<protein>
    <submittedName>
        <fullName evidence="2">Uncharacterized protein</fullName>
    </submittedName>
</protein>
<evidence type="ECO:0000313" key="1">
    <source>
        <dbReference type="Proteomes" id="UP000050640"/>
    </source>
</evidence>
<accession>A0A0R3RPX6</accession>
<keyword evidence="1" id="KW-1185">Reference proteome</keyword>
<reference evidence="2" key="1">
    <citation type="submission" date="2017-02" db="UniProtKB">
        <authorList>
            <consortium name="WormBaseParasite"/>
        </authorList>
    </citation>
    <scope>IDENTIFICATION</scope>
</reference>